<dbReference type="Proteomes" id="UP000374630">
    <property type="component" value="Unassembled WGS sequence"/>
</dbReference>
<dbReference type="EMBL" id="RZNZ01000004">
    <property type="protein sequence ID" value="KAA8821289.1"/>
    <property type="molecule type" value="Genomic_DNA"/>
</dbReference>
<evidence type="ECO:0000313" key="2">
    <source>
        <dbReference type="EMBL" id="KAA8821473.1"/>
    </source>
</evidence>
<gene>
    <name evidence="2" type="ORF">EM848_10740</name>
    <name evidence="1" type="ORF">EMO90_03780</name>
</gene>
<dbReference type="EMBL" id="RZOA01000028">
    <property type="protein sequence ID" value="KAA8821473.1"/>
    <property type="molecule type" value="Genomic_DNA"/>
</dbReference>
<evidence type="ECO:0000313" key="1">
    <source>
        <dbReference type="EMBL" id="KAA8821289.1"/>
    </source>
</evidence>
<reference evidence="3 4" key="1">
    <citation type="journal article" date="2019" name="Syst. Appl. Microbiol.">
        <title>Characterization of Bifidobacterium species in feaces of the Egyptian fruit bat: Description of B. vespertilionis sp. nov. and B. rousetti sp. nov.</title>
        <authorList>
            <person name="Modesto M."/>
            <person name="Satti M."/>
            <person name="Watanabe K."/>
            <person name="Puglisi E."/>
            <person name="Morelli L."/>
            <person name="Huang C.-H."/>
            <person name="Liou J.-S."/>
            <person name="Miyashita M."/>
            <person name="Tamura T."/>
            <person name="Saito S."/>
            <person name="Mori K."/>
            <person name="Huang L."/>
            <person name="Sciavilla P."/>
            <person name="Sandri C."/>
            <person name="Spiezio C."/>
            <person name="Vitali F."/>
            <person name="Cavalieri D."/>
            <person name="Perpetuini G."/>
            <person name="Tofalo R."/>
            <person name="Bonetti A."/>
            <person name="Arita M."/>
            <person name="Mattarelli P."/>
        </authorList>
    </citation>
    <scope>NUCLEOTIDE SEQUENCE [LARGE SCALE GENOMIC DNA]</scope>
    <source>
        <strain evidence="1 4">RST16</strain>
        <strain evidence="2 3">RST8</strain>
    </source>
</reference>
<accession>A0A5J5DXD7</accession>
<sequence length="107" mass="11795">MDLQDAFTELSNEEDLTEQDQIEILRILANESDEQESQTRGKVGTVAKALRVVSKIFKGAKWIARLAGYLDDASNWSQGKIRDFLISVGVNSSTANTVARIVIGILL</sequence>
<evidence type="ECO:0000313" key="4">
    <source>
        <dbReference type="Proteomes" id="UP000374630"/>
    </source>
</evidence>
<keyword evidence="4" id="KW-1185">Reference proteome</keyword>
<dbReference type="RefSeq" id="WP_150354929.1">
    <property type="nucleotide sequence ID" value="NZ_RZNZ01000004.1"/>
</dbReference>
<comment type="caution">
    <text evidence="2">The sequence shown here is derived from an EMBL/GenBank/DDBJ whole genome shotgun (WGS) entry which is preliminary data.</text>
</comment>
<organism evidence="2 3">
    <name type="scientific">Bifidobacterium vespertilionis</name>
    <dbReference type="NCBI Taxonomy" id="2562524"/>
    <lineage>
        <taxon>Bacteria</taxon>
        <taxon>Bacillati</taxon>
        <taxon>Actinomycetota</taxon>
        <taxon>Actinomycetes</taxon>
        <taxon>Bifidobacteriales</taxon>
        <taxon>Bifidobacteriaceae</taxon>
        <taxon>Bifidobacterium</taxon>
    </lineage>
</organism>
<name>A0A5J5DXD7_9BIFI</name>
<protein>
    <submittedName>
        <fullName evidence="2">Uncharacterized protein</fullName>
    </submittedName>
</protein>
<dbReference type="AlphaFoldDB" id="A0A5J5DXD7"/>
<proteinExistence type="predicted"/>
<dbReference type="Proteomes" id="UP000345527">
    <property type="component" value="Unassembled WGS sequence"/>
</dbReference>
<evidence type="ECO:0000313" key="3">
    <source>
        <dbReference type="Proteomes" id="UP000345527"/>
    </source>
</evidence>